<dbReference type="OrthoDB" id="5363112at2"/>
<accession>A0A2R4M3Y8</accession>
<dbReference type="KEGG" id="cbak:DA792_12980"/>
<evidence type="ECO:0000256" key="1">
    <source>
        <dbReference type="SAM" id="Phobius"/>
    </source>
</evidence>
<organism evidence="2 3">
    <name type="scientific">Celeribacter baekdonensis</name>
    <dbReference type="NCBI Taxonomy" id="875171"/>
    <lineage>
        <taxon>Bacteria</taxon>
        <taxon>Pseudomonadati</taxon>
        <taxon>Pseudomonadota</taxon>
        <taxon>Alphaproteobacteria</taxon>
        <taxon>Rhodobacterales</taxon>
        <taxon>Roseobacteraceae</taxon>
        <taxon>Celeribacter</taxon>
    </lineage>
</organism>
<sequence length="180" mass="18924">MMSTLRKFATPLTIGTFLIVGITGTFWYFHIVTDLGRWLHEIIGLAMMAVVVLHVVLNWRPFKLYFKRPIALGLILASVALTGYAFVGVGETEGAGGPPNFAAFSAFSDESLTTLGPIFDTTGEILVTRLTDAGYSGVSPTSTIADVAGDNVRAQMTAFSALAVDGSGFGGKGQGAAARN</sequence>
<gene>
    <name evidence="2" type="ORF">DA792_12980</name>
</gene>
<feature type="transmembrane region" description="Helical" evidence="1">
    <location>
        <begin position="12"/>
        <end position="32"/>
    </location>
</feature>
<dbReference type="EMBL" id="CP028475">
    <property type="protein sequence ID" value="AVW91876.1"/>
    <property type="molecule type" value="Genomic_DNA"/>
</dbReference>
<feature type="transmembrane region" description="Helical" evidence="1">
    <location>
        <begin position="38"/>
        <end position="57"/>
    </location>
</feature>
<proteinExistence type="predicted"/>
<keyword evidence="1" id="KW-1133">Transmembrane helix</keyword>
<keyword evidence="1" id="KW-0472">Membrane</keyword>
<dbReference type="AlphaFoldDB" id="A0A2R4M3Y8"/>
<reference evidence="2 3" key="1">
    <citation type="submission" date="2018-03" db="EMBL/GenBank/DDBJ databases">
        <title>The Complete Genome of Celeribacter baekdonensis strain LH4, a Thiosulfate-Oxidizing Alphaproteobacterium Isolated from Gulf of Mexico Continental Slope Sediments.</title>
        <authorList>
            <person name="Flood B.E."/>
            <person name="Bailey J.V."/>
            <person name="Leprich D."/>
        </authorList>
    </citation>
    <scope>NUCLEOTIDE SEQUENCE [LARGE SCALE GENOMIC DNA]</scope>
    <source>
        <strain evidence="2 3">LH4</strain>
    </source>
</reference>
<protein>
    <submittedName>
        <fullName evidence="2">Uncharacterized protein</fullName>
    </submittedName>
</protein>
<evidence type="ECO:0000313" key="2">
    <source>
        <dbReference type="EMBL" id="AVW91876.1"/>
    </source>
</evidence>
<keyword evidence="1" id="KW-0812">Transmembrane</keyword>
<evidence type="ECO:0000313" key="3">
    <source>
        <dbReference type="Proteomes" id="UP000241447"/>
    </source>
</evidence>
<dbReference type="RefSeq" id="WP_107720304.1">
    <property type="nucleotide sequence ID" value="NZ_CP028475.1"/>
</dbReference>
<name>A0A2R4M3Y8_9RHOB</name>
<feature type="transmembrane region" description="Helical" evidence="1">
    <location>
        <begin position="69"/>
        <end position="87"/>
    </location>
</feature>
<dbReference type="Proteomes" id="UP000241447">
    <property type="component" value="Chromosome"/>
</dbReference>